<evidence type="ECO:0000313" key="3">
    <source>
        <dbReference type="Proteomes" id="UP001595817"/>
    </source>
</evidence>
<dbReference type="Pfam" id="PF13400">
    <property type="entry name" value="Tad"/>
    <property type="match status" value="1"/>
</dbReference>
<accession>A0ABV8X2I7</accession>
<comment type="caution">
    <text evidence="2">The sequence shown here is derived from an EMBL/GenBank/DDBJ whole genome shotgun (WGS) entry which is preliminary data.</text>
</comment>
<proteinExistence type="predicted"/>
<gene>
    <name evidence="2" type="ORF">ACFOZY_04690</name>
</gene>
<reference evidence="3" key="1">
    <citation type="journal article" date="2019" name="Int. J. Syst. Evol. Microbiol.">
        <title>The Global Catalogue of Microorganisms (GCM) 10K type strain sequencing project: providing services to taxonomists for standard genome sequencing and annotation.</title>
        <authorList>
            <consortium name="The Broad Institute Genomics Platform"/>
            <consortium name="The Broad Institute Genome Sequencing Center for Infectious Disease"/>
            <person name="Wu L."/>
            <person name="Ma J."/>
        </authorList>
    </citation>
    <scope>NUCLEOTIDE SEQUENCE [LARGE SCALE GENOMIC DNA]</scope>
    <source>
        <strain evidence="3">CCUG 59778</strain>
    </source>
</reference>
<dbReference type="Proteomes" id="UP001595817">
    <property type="component" value="Unassembled WGS sequence"/>
</dbReference>
<evidence type="ECO:0000313" key="2">
    <source>
        <dbReference type="EMBL" id="MFC4409731.1"/>
    </source>
</evidence>
<feature type="domain" description="Putative Flp pilus-assembly TadG-like N-terminal" evidence="1">
    <location>
        <begin position="11"/>
        <end position="57"/>
    </location>
</feature>
<dbReference type="RefSeq" id="WP_378152803.1">
    <property type="nucleotide sequence ID" value="NZ_JBHSEC010000005.1"/>
</dbReference>
<evidence type="ECO:0000259" key="1">
    <source>
        <dbReference type="Pfam" id="PF13400"/>
    </source>
</evidence>
<organism evidence="2 3">
    <name type="scientific">Chungangia koreensis</name>
    <dbReference type="NCBI Taxonomy" id="752657"/>
    <lineage>
        <taxon>Bacteria</taxon>
        <taxon>Bacillati</taxon>
        <taxon>Bacillota</taxon>
        <taxon>Bacilli</taxon>
        <taxon>Lactobacillales</taxon>
        <taxon>Chungangia</taxon>
    </lineage>
</organism>
<keyword evidence="3" id="KW-1185">Reference proteome</keyword>
<dbReference type="EMBL" id="JBHSEC010000005">
    <property type="protein sequence ID" value="MFC4409731.1"/>
    <property type="molecule type" value="Genomic_DNA"/>
</dbReference>
<protein>
    <submittedName>
        <fullName evidence="2">Pilus assembly protein TadG-related protein</fullName>
    </submittedName>
</protein>
<dbReference type="InterPro" id="IPR028087">
    <property type="entry name" value="Tad_N"/>
</dbReference>
<name>A0ABV8X2I7_9LACT</name>
<sequence length="299" mass="32645">MLKRFIRDEDGNILLLSVFLFLAFTAFAGLVVDGGQLYMNKTHLQKVANAAALSAGQELTTKDPKVVEDLAKEIVDKHGELSSLQNVDIILERKVTVKLNKPVKLFFSSLFGVDSIDVPAKATAKIGVIGRGYGAAPIGINESMELVYGQEYTLKVDETGSSTGFFGILAIEGPGAKTYEQNLMHGFDGELKVGDIVNTQTGNIAGPTKTGIDYLVNTCSDMNDRDCPRILLVPVYKPYNYTTNQLKQVEITGFAHFYISGPMNSQDKTVKGVFMKRVSHGFEMDQAVDKGAYALKLVE</sequence>